<proteinExistence type="predicted"/>
<keyword evidence="2" id="KW-1185">Reference proteome</keyword>
<dbReference type="AlphaFoldDB" id="A0A0V1GYF1"/>
<organism evidence="1 2">
    <name type="scientific">Trichinella zimbabwensis</name>
    <dbReference type="NCBI Taxonomy" id="268475"/>
    <lineage>
        <taxon>Eukaryota</taxon>
        <taxon>Metazoa</taxon>
        <taxon>Ecdysozoa</taxon>
        <taxon>Nematoda</taxon>
        <taxon>Enoplea</taxon>
        <taxon>Dorylaimia</taxon>
        <taxon>Trichinellida</taxon>
        <taxon>Trichinellidae</taxon>
        <taxon>Trichinella</taxon>
    </lineage>
</organism>
<evidence type="ECO:0000313" key="1">
    <source>
        <dbReference type="EMBL" id="KRZ03294.1"/>
    </source>
</evidence>
<accession>A0A0V1GYF1</accession>
<name>A0A0V1GYF1_9BILA</name>
<comment type="caution">
    <text evidence="1">The sequence shown here is derived from an EMBL/GenBank/DDBJ whole genome shotgun (WGS) entry which is preliminary data.</text>
</comment>
<evidence type="ECO:0000313" key="2">
    <source>
        <dbReference type="Proteomes" id="UP000055024"/>
    </source>
</evidence>
<dbReference type="Proteomes" id="UP000055024">
    <property type="component" value="Unassembled WGS sequence"/>
</dbReference>
<protein>
    <submittedName>
        <fullName evidence="1">Uncharacterized protein</fullName>
    </submittedName>
</protein>
<gene>
    <name evidence="1" type="ORF">T11_6476</name>
</gene>
<sequence>MKLRRGPYFGKDACTHGPAVEVSLKMNTPEPVLNS</sequence>
<dbReference type="EMBL" id="JYDP01000197">
    <property type="protein sequence ID" value="KRZ03294.1"/>
    <property type="molecule type" value="Genomic_DNA"/>
</dbReference>
<reference evidence="1 2" key="1">
    <citation type="submission" date="2015-01" db="EMBL/GenBank/DDBJ databases">
        <title>Evolution of Trichinella species and genotypes.</title>
        <authorList>
            <person name="Korhonen P.K."/>
            <person name="Edoardo P."/>
            <person name="Giuseppe L.R."/>
            <person name="Gasser R.B."/>
        </authorList>
    </citation>
    <scope>NUCLEOTIDE SEQUENCE [LARGE SCALE GENOMIC DNA]</scope>
    <source>
        <strain evidence="1">ISS1029</strain>
    </source>
</reference>